<reference evidence="2 3" key="1">
    <citation type="submission" date="2021-03" db="EMBL/GenBank/DDBJ databases">
        <title>Sequencing the genomes of 1000 actinobacteria strains.</title>
        <authorList>
            <person name="Klenk H.-P."/>
        </authorList>
    </citation>
    <scope>NUCLEOTIDE SEQUENCE [LARGE SCALE GENOMIC DNA]</scope>
    <source>
        <strain evidence="2 3">DSM 46670</strain>
    </source>
</reference>
<keyword evidence="3" id="KW-1185">Reference proteome</keyword>
<evidence type="ECO:0000256" key="1">
    <source>
        <dbReference type="SAM" id="SignalP"/>
    </source>
</evidence>
<dbReference type="Pfam" id="PF13620">
    <property type="entry name" value="CarboxypepD_reg"/>
    <property type="match status" value="1"/>
</dbReference>
<comment type="caution">
    <text evidence="2">The sequence shown here is derived from an EMBL/GenBank/DDBJ whole genome shotgun (WGS) entry which is preliminary data.</text>
</comment>
<feature type="chain" id="PRO_5046976456" evidence="1">
    <location>
        <begin position="25"/>
        <end position="604"/>
    </location>
</feature>
<organism evidence="2 3">
    <name type="scientific">Kibdelosporangium banguiense</name>
    <dbReference type="NCBI Taxonomy" id="1365924"/>
    <lineage>
        <taxon>Bacteria</taxon>
        <taxon>Bacillati</taxon>
        <taxon>Actinomycetota</taxon>
        <taxon>Actinomycetes</taxon>
        <taxon>Pseudonocardiales</taxon>
        <taxon>Pseudonocardiaceae</taxon>
        <taxon>Kibdelosporangium</taxon>
    </lineage>
</organism>
<dbReference type="RefSeq" id="WP_209635282.1">
    <property type="nucleotide sequence ID" value="NZ_JAGINW010000001.1"/>
</dbReference>
<dbReference type="Proteomes" id="UP001519332">
    <property type="component" value="Unassembled WGS sequence"/>
</dbReference>
<dbReference type="SUPFAM" id="SSF49464">
    <property type="entry name" value="Carboxypeptidase regulatory domain-like"/>
    <property type="match status" value="2"/>
</dbReference>
<dbReference type="Gene3D" id="2.60.40.1120">
    <property type="entry name" value="Carboxypeptidase-like, regulatory domain"/>
    <property type="match status" value="2"/>
</dbReference>
<feature type="signal peptide" evidence="1">
    <location>
        <begin position="1"/>
        <end position="24"/>
    </location>
</feature>
<accession>A0ABS4T916</accession>
<sequence length="604" mass="64867">MRIRLTALAAAIMLLVATGGTASAEVVLAYGTVADRFTGKPVAGACVSVYDAGQVEVGRDCADEAGRYEVSGPDSGYYKIKATAPGYADTWNADLLGDARDFDGAQSRYLSREFLNLGLRPPGEGALSGRVTAGHTVRGQIQVRPYDVDYPQQRLQWVTVADDGTYRIAGLWSAHYKLEISTSYDGDQWYRQKETLSEADVITVPAGPDVVVDEQIIPPGTIDLTVVDEVSGAPVKEFCVFAPGVGAERPCTTTGQISYQLPRGTYYLAITTQKTHFSSSVAGVVVRPGEVTKVVEKAKPAIAIQTTVRDAATGRAVADTCVEPIEVAGHGVPGSEFGRNEWCSDQNGQITIGPLTPAAYQLLVRPKDKKYGMQWVGRLSGGTGDQRYARKIDGPGGVLTRLPPIRLDPAGTVSGTVTDKQTGRPIANIGVLPYATTTSYARDAVRTDEQGNYRLTGLGPYFWPLEYVNIQGTYAWQWSGGAADRFDAKMLKVDAGRDTKADESLSPGGAFAGRTSIAGQPYGWVEVKPVNARTGDVAGQVETDFSQGYVIDGLATQDLKIHFREVSSARYRTIWYKDATSYATATPVWITAGQTVGGIDQRIQ</sequence>
<gene>
    <name evidence="2" type="ORF">JOF56_001196</name>
</gene>
<evidence type="ECO:0000313" key="3">
    <source>
        <dbReference type="Proteomes" id="UP001519332"/>
    </source>
</evidence>
<name>A0ABS4T916_9PSEU</name>
<proteinExistence type="predicted"/>
<dbReference type="InterPro" id="IPR008969">
    <property type="entry name" value="CarboxyPept-like_regulatory"/>
</dbReference>
<evidence type="ECO:0000313" key="2">
    <source>
        <dbReference type="EMBL" id="MBP2320811.1"/>
    </source>
</evidence>
<keyword evidence="1" id="KW-0732">Signal</keyword>
<dbReference type="EMBL" id="JAGINW010000001">
    <property type="protein sequence ID" value="MBP2320811.1"/>
    <property type="molecule type" value="Genomic_DNA"/>
</dbReference>
<protein>
    <submittedName>
        <fullName evidence="2">Protocatechuate 3,4-dioxygenase beta subunit</fullName>
    </submittedName>
</protein>